<evidence type="ECO:0000313" key="4">
    <source>
        <dbReference type="Proteomes" id="UP000719500"/>
    </source>
</evidence>
<dbReference type="EMBL" id="JACSNX010000040">
    <property type="protein sequence ID" value="MBM6852494.1"/>
    <property type="molecule type" value="Genomic_DNA"/>
</dbReference>
<dbReference type="Proteomes" id="UP000719500">
    <property type="component" value="Unassembled WGS sequence"/>
</dbReference>
<comment type="caution">
    <text evidence="3">The sequence shown here is derived from an EMBL/GenBank/DDBJ whole genome shotgun (WGS) entry which is preliminary data.</text>
</comment>
<dbReference type="Pfam" id="PF03432">
    <property type="entry name" value="Relaxase"/>
    <property type="match status" value="1"/>
</dbReference>
<keyword evidence="4" id="KW-1185">Reference proteome</keyword>
<dbReference type="RefSeq" id="WP_204805816.1">
    <property type="nucleotide sequence ID" value="NZ_JACSNX010000040.1"/>
</dbReference>
<feature type="non-terminal residue" evidence="3">
    <location>
        <position position="1"/>
    </location>
</feature>
<feature type="region of interest" description="Disordered" evidence="1">
    <location>
        <begin position="398"/>
        <end position="441"/>
    </location>
</feature>
<organism evidence="3 4">
    <name type="scientific">Oscillibacter valericigenes</name>
    <dbReference type="NCBI Taxonomy" id="351091"/>
    <lineage>
        <taxon>Bacteria</taxon>
        <taxon>Bacillati</taxon>
        <taxon>Bacillota</taxon>
        <taxon>Clostridia</taxon>
        <taxon>Eubacteriales</taxon>
        <taxon>Oscillospiraceae</taxon>
        <taxon>Oscillibacter</taxon>
    </lineage>
</organism>
<protein>
    <submittedName>
        <fullName evidence="3">Relaxase/mobilization nuclease domain-containing protein</fullName>
    </submittedName>
</protein>
<feature type="compositionally biased region" description="Polar residues" evidence="1">
    <location>
        <begin position="398"/>
        <end position="410"/>
    </location>
</feature>
<proteinExistence type="predicted"/>
<feature type="region of interest" description="Disordered" evidence="1">
    <location>
        <begin position="339"/>
        <end position="374"/>
    </location>
</feature>
<feature type="compositionally biased region" description="Basic and acidic residues" evidence="1">
    <location>
        <begin position="428"/>
        <end position="441"/>
    </location>
</feature>
<feature type="domain" description="MobA/VirD2-like nuclease" evidence="2">
    <location>
        <begin position="3"/>
        <end position="119"/>
    </location>
</feature>
<name>A0ABS2FXU3_9FIRM</name>
<reference evidence="3 4" key="1">
    <citation type="journal article" date="2021" name="Sci. Rep.">
        <title>The distribution of antibiotic resistance genes in chicken gut microbiota commensals.</title>
        <authorList>
            <person name="Juricova H."/>
            <person name="Matiasovicova J."/>
            <person name="Kubasova T."/>
            <person name="Cejkova D."/>
            <person name="Rychlik I."/>
        </authorList>
    </citation>
    <scope>NUCLEOTIDE SEQUENCE [LARGE SCALE GENOMIC DNA]</scope>
    <source>
        <strain evidence="3 4">An411</strain>
    </source>
</reference>
<evidence type="ECO:0000313" key="3">
    <source>
        <dbReference type="EMBL" id="MBM6852494.1"/>
    </source>
</evidence>
<gene>
    <name evidence="3" type="ORF">H9X91_13750</name>
</gene>
<feature type="compositionally biased region" description="Gly residues" evidence="1">
    <location>
        <begin position="314"/>
        <end position="325"/>
    </location>
</feature>
<feature type="region of interest" description="Disordered" evidence="1">
    <location>
        <begin position="242"/>
        <end position="327"/>
    </location>
</feature>
<sequence length="441" mass="48911">TRYLTGVNCMADLAYQSFLATKNLYGKASGTWFYHYVQSFPPQERVTPAEAHQIAQELAERFFPDCEVLVATHIDRAHLHSHLVVNSVKPDTGEKLHFTPRTLERMRLVSDQICREHGLTTLKPYRQKKQVKGLRPGEYRSAMRGQSWKFQLIAVIEAAMERAGSREEFLDELRRRGYDARWEEGRRSITYITPAGMRCRDDKLHEEKFRKEKIEDEFRIRQRAAQHHFGQAETADAAYADRSTAKRPLHHADNDGGAAGGSPAEDPGLTGDHPGGYGDIGHQGKSEGTGHRPAAGGLAESDQQHPSEDLPGPGTDGPGNKGGTPTGWEAARRIYEETLRTGSPVPPELGRGLGPLPGENPADDPGVGHRVSNGQCPDVAGAAVTGQIIHLLARLESSEQQMPVQDSTTLPAHMDRKAWAKERRHRMSRQEAEPEEGQKLL</sequence>
<dbReference type="InterPro" id="IPR005094">
    <property type="entry name" value="Endonuclease_MobA/VirD2"/>
</dbReference>
<accession>A0ABS2FXU3</accession>
<evidence type="ECO:0000259" key="2">
    <source>
        <dbReference type="Pfam" id="PF03432"/>
    </source>
</evidence>
<evidence type="ECO:0000256" key="1">
    <source>
        <dbReference type="SAM" id="MobiDB-lite"/>
    </source>
</evidence>
<feature type="compositionally biased region" description="Low complexity" evidence="1">
    <location>
        <begin position="348"/>
        <end position="359"/>
    </location>
</feature>